<comment type="caution">
    <text evidence="10">The sequence shown here is derived from an EMBL/GenBank/DDBJ whole genome shotgun (WGS) entry which is preliminary data.</text>
</comment>
<feature type="domain" description="TonB-dependent receptor plug" evidence="9">
    <location>
        <begin position="125"/>
        <end position="262"/>
    </location>
</feature>
<keyword evidence="8" id="KW-0732">Signal</keyword>
<feature type="signal peptide" evidence="8">
    <location>
        <begin position="1"/>
        <end position="23"/>
    </location>
</feature>
<evidence type="ECO:0000259" key="9">
    <source>
        <dbReference type="Pfam" id="PF07715"/>
    </source>
</evidence>
<evidence type="ECO:0000256" key="5">
    <source>
        <dbReference type="ARBA" id="ARBA00023136"/>
    </source>
</evidence>
<dbReference type="InterPro" id="IPR012910">
    <property type="entry name" value="Plug_dom"/>
</dbReference>
<keyword evidence="3 7" id="KW-1134">Transmembrane beta strand</keyword>
<keyword evidence="2 7" id="KW-0813">Transport</keyword>
<comment type="subcellular location">
    <subcellularLocation>
        <location evidence="1 7">Cell outer membrane</location>
        <topology evidence="1 7">Multi-pass membrane protein</topology>
    </subcellularLocation>
</comment>
<dbReference type="InterPro" id="IPR037066">
    <property type="entry name" value="Plug_dom_sf"/>
</dbReference>
<dbReference type="Pfam" id="PF07715">
    <property type="entry name" value="Plug"/>
    <property type="match status" value="1"/>
</dbReference>
<evidence type="ECO:0000256" key="4">
    <source>
        <dbReference type="ARBA" id="ARBA00022692"/>
    </source>
</evidence>
<evidence type="ECO:0000256" key="6">
    <source>
        <dbReference type="ARBA" id="ARBA00023237"/>
    </source>
</evidence>
<evidence type="ECO:0000256" key="3">
    <source>
        <dbReference type="ARBA" id="ARBA00022452"/>
    </source>
</evidence>
<dbReference type="SUPFAM" id="SSF49464">
    <property type="entry name" value="Carboxypeptidase regulatory domain-like"/>
    <property type="match status" value="1"/>
</dbReference>
<dbReference type="InterPro" id="IPR039426">
    <property type="entry name" value="TonB-dep_rcpt-like"/>
</dbReference>
<dbReference type="InterPro" id="IPR008969">
    <property type="entry name" value="CarboxyPept-like_regulatory"/>
</dbReference>
<evidence type="ECO:0000256" key="2">
    <source>
        <dbReference type="ARBA" id="ARBA00022448"/>
    </source>
</evidence>
<evidence type="ECO:0000256" key="1">
    <source>
        <dbReference type="ARBA" id="ARBA00004571"/>
    </source>
</evidence>
<keyword evidence="4 7" id="KW-0812">Transmembrane</keyword>
<dbReference type="PROSITE" id="PS52016">
    <property type="entry name" value="TONB_DEPENDENT_REC_3"/>
    <property type="match status" value="1"/>
</dbReference>
<dbReference type="AlphaFoldDB" id="A0AA37V2U7"/>
<organism evidence="10 11">
    <name type="scientific">Roseisolibacter agri</name>
    <dbReference type="NCBI Taxonomy" id="2014610"/>
    <lineage>
        <taxon>Bacteria</taxon>
        <taxon>Pseudomonadati</taxon>
        <taxon>Gemmatimonadota</taxon>
        <taxon>Gemmatimonadia</taxon>
        <taxon>Gemmatimonadales</taxon>
        <taxon>Gemmatimonadaceae</taxon>
        <taxon>Roseisolibacter</taxon>
    </lineage>
</organism>
<dbReference type="Gene3D" id="2.170.130.10">
    <property type="entry name" value="TonB-dependent receptor, plug domain"/>
    <property type="match status" value="1"/>
</dbReference>
<dbReference type="Proteomes" id="UP001161325">
    <property type="component" value="Unassembled WGS sequence"/>
</dbReference>
<dbReference type="Pfam" id="PF13715">
    <property type="entry name" value="CarbopepD_reg_2"/>
    <property type="match status" value="1"/>
</dbReference>
<evidence type="ECO:0000256" key="8">
    <source>
        <dbReference type="SAM" id="SignalP"/>
    </source>
</evidence>
<feature type="chain" id="PRO_5041251346" evidence="8">
    <location>
        <begin position="24"/>
        <end position="996"/>
    </location>
</feature>
<proteinExistence type="inferred from homology"/>
<dbReference type="NCBIfam" id="TIGR04056">
    <property type="entry name" value="OMP_RagA_SusC"/>
    <property type="match status" value="1"/>
</dbReference>
<keyword evidence="11" id="KW-1185">Reference proteome</keyword>
<gene>
    <name evidence="10" type="ORF">rosag_22350</name>
</gene>
<dbReference type="RefSeq" id="WP_284350183.1">
    <property type="nucleotide sequence ID" value="NZ_BRXS01000003.1"/>
</dbReference>
<evidence type="ECO:0000256" key="7">
    <source>
        <dbReference type="PROSITE-ProRule" id="PRU01360"/>
    </source>
</evidence>
<accession>A0AA37V2U7</accession>
<dbReference type="InterPro" id="IPR023996">
    <property type="entry name" value="TonB-dep_OMP_SusC/RagA"/>
</dbReference>
<protein>
    <submittedName>
        <fullName evidence="10">SusC/RagA family TonB-linked outer membrane protein</fullName>
    </submittedName>
</protein>
<dbReference type="InterPro" id="IPR023997">
    <property type="entry name" value="TonB-dep_OMP_SusC/RagA_CS"/>
</dbReference>
<sequence length="996" mass="105975">MIRTQHALLAAVAVAAVAPQLGAQQAAQRRVTGVVTVAGSGEPLGAVTVQVVGTTTGTLTGDDGRFALQAPNGTSTLRVRRIGYQARTVVLAPGQSEISVALERDVLQLETAVVTGTATSVSRLNAANAVATVSAEQLVGRAPAQSVDNALQGKVAGAIISTNSGAPGGGSQVQLRGVSSINAASTPLYVVDGVLVSNQAFGNGLNSLTTAGTGQGPATISTSQDQTANRIADLNPEDIESVEILKGPSAGAIYGSKAANGVVVIRTKRGSAGRPAFSLAQRVGTYQLQQERKLDLRCFGSVEEAMAWEGVETAAELAAPFTGQCHDFQDAFYKADGPSYQTSLALRGGTAGGTTYHVSGLLQRDNAIQKGTYYGKQSLSANVGQAVGSRLTLQSNNAFMHTLTDRGISGNDNAPVVSPISVFSGTPQYFNAMARDSATGQYPRNPYLPGGFGGTNPFQTAELTKLPQDVFRYVGSVNATYNAFASTRQSLDFTVLGGVDAFSQNNKVYSPPTVYFEPADGFPGTIVNTDVTSQYANLNASGVHRLTLAPLSATTSFGVRREYRNSDVVFNRGRNVPLGAQSITLAADQLSNEDRFRVHDFGWYVQEELLALDERLAITGALNAERSSTNGDAGKYYTFPKASASYRLPFLPPATEELKLRAAYGRAGNQVPFGYAYTALITGVYGGTLGARPSATAGSRAIRPETSTELEGGVDLTMLKGRLALSGTVFRTDVDDLILLSAPATSSGYAIRIINGGAMYKTGTELELSATPVQTRDVTWTSRTTFSNFNSRITRLDVPPFSASSSFSPRYGEAWVEQGRSITTARVVTSRGTSAGTVYGFRESAPDFQMGFSNDLTFGRVRLAGLLDWRKGGGVANLTNNYFDSTNLFADTAASQQRLRDYVAGRPVYFEKATFLKLRELNLSYQLPDRFVRSAFGSQTRDVRLELSGRNLYTWAPYTGYDPEVSNFGNQNLGRFQDVTPYPPSRSFFLAVTANF</sequence>
<dbReference type="Gene3D" id="2.40.170.20">
    <property type="entry name" value="TonB-dependent receptor, beta-barrel domain"/>
    <property type="match status" value="1"/>
</dbReference>
<dbReference type="SUPFAM" id="SSF56935">
    <property type="entry name" value="Porins"/>
    <property type="match status" value="1"/>
</dbReference>
<dbReference type="GO" id="GO:0009279">
    <property type="term" value="C:cell outer membrane"/>
    <property type="evidence" value="ECO:0007669"/>
    <property type="project" value="UniProtKB-SubCell"/>
</dbReference>
<dbReference type="NCBIfam" id="TIGR04057">
    <property type="entry name" value="SusC_RagA_signa"/>
    <property type="match status" value="1"/>
</dbReference>
<keyword evidence="6 7" id="KW-0998">Cell outer membrane</keyword>
<reference evidence="10" key="1">
    <citation type="submission" date="2022-08" db="EMBL/GenBank/DDBJ databases">
        <title>Draft genome sequencing of Roseisolibacter agri AW1220.</title>
        <authorList>
            <person name="Tobiishi Y."/>
            <person name="Tonouchi A."/>
        </authorList>
    </citation>
    <scope>NUCLEOTIDE SEQUENCE</scope>
    <source>
        <strain evidence="10">AW1220</strain>
    </source>
</reference>
<dbReference type="Gene3D" id="2.60.40.1120">
    <property type="entry name" value="Carboxypeptidase-like, regulatory domain"/>
    <property type="match status" value="1"/>
</dbReference>
<dbReference type="InterPro" id="IPR036942">
    <property type="entry name" value="Beta-barrel_TonB_sf"/>
</dbReference>
<dbReference type="EMBL" id="BRXS01000003">
    <property type="protein sequence ID" value="GLC25722.1"/>
    <property type="molecule type" value="Genomic_DNA"/>
</dbReference>
<comment type="similarity">
    <text evidence="7">Belongs to the TonB-dependent receptor family.</text>
</comment>
<name>A0AA37V2U7_9BACT</name>
<keyword evidence="5 7" id="KW-0472">Membrane</keyword>
<evidence type="ECO:0000313" key="10">
    <source>
        <dbReference type="EMBL" id="GLC25722.1"/>
    </source>
</evidence>
<evidence type="ECO:0000313" key="11">
    <source>
        <dbReference type="Proteomes" id="UP001161325"/>
    </source>
</evidence>